<dbReference type="EMBL" id="CAKOES020000037">
    <property type="protein sequence ID" value="CAH2329769.1"/>
    <property type="molecule type" value="Genomic_DNA"/>
</dbReference>
<dbReference type="GO" id="GO:0005524">
    <property type="term" value="F:ATP binding"/>
    <property type="evidence" value="ECO:0007669"/>
    <property type="project" value="UniProtKB-KW"/>
</dbReference>
<accession>A0AAD1TR38</accession>
<dbReference type="InterPro" id="IPR000719">
    <property type="entry name" value="Prot_kinase_dom"/>
</dbReference>
<organism evidence="8 9">
    <name type="scientific">Pelobates cultripes</name>
    <name type="common">Western spadefoot toad</name>
    <dbReference type="NCBI Taxonomy" id="61616"/>
    <lineage>
        <taxon>Eukaryota</taxon>
        <taxon>Metazoa</taxon>
        <taxon>Chordata</taxon>
        <taxon>Craniata</taxon>
        <taxon>Vertebrata</taxon>
        <taxon>Euteleostomi</taxon>
        <taxon>Amphibia</taxon>
        <taxon>Batrachia</taxon>
        <taxon>Anura</taxon>
        <taxon>Pelobatoidea</taxon>
        <taxon>Pelobatidae</taxon>
        <taxon>Pelobates</taxon>
    </lineage>
</organism>
<sequence>MLLGQRYNAAVDWWAFGVILYTMATGEFPFYCGNTSETLVASVLQDTLSYPECLSTVTQDILKKLLLKEPAMRLGRKGLIRSHSFFQSIDWEELEAGRVEPPFTLSTFVQKARLGAGPGRRAERQPSELAPAMGRINIRK</sequence>
<evidence type="ECO:0000256" key="3">
    <source>
        <dbReference type="ARBA" id="ARBA00022741"/>
    </source>
</evidence>
<reference evidence="8" key="1">
    <citation type="submission" date="2022-03" db="EMBL/GenBank/DDBJ databases">
        <authorList>
            <person name="Alioto T."/>
            <person name="Alioto T."/>
            <person name="Gomez Garrido J."/>
        </authorList>
    </citation>
    <scope>NUCLEOTIDE SEQUENCE</scope>
</reference>
<evidence type="ECO:0000259" key="7">
    <source>
        <dbReference type="PROSITE" id="PS50011"/>
    </source>
</evidence>
<evidence type="ECO:0000256" key="6">
    <source>
        <dbReference type="SAM" id="MobiDB-lite"/>
    </source>
</evidence>
<name>A0AAD1TR38_PELCU</name>
<dbReference type="Proteomes" id="UP001295444">
    <property type="component" value="Unassembled WGS sequence"/>
</dbReference>
<gene>
    <name evidence="8" type="ORF">PECUL_23A017368</name>
</gene>
<dbReference type="PANTHER" id="PTHR24351">
    <property type="entry name" value="RIBOSOMAL PROTEIN S6 KINASE"/>
    <property type="match status" value="1"/>
</dbReference>
<feature type="domain" description="Protein kinase" evidence="7">
    <location>
        <begin position="1"/>
        <end position="86"/>
    </location>
</feature>
<evidence type="ECO:0000256" key="2">
    <source>
        <dbReference type="ARBA" id="ARBA00022679"/>
    </source>
</evidence>
<evidence type="ECO:0000256" key="4">
    <source>
        <dbReference type="ARBA" id="ARBA00022777"/>
    </source>
</evidence>
<proteinExistence type="predicted"/>
<evidence type="ECO:0000256" key="1">
    <source>
        <dbReference type="ARBA" id="ARBA00022527"/>
    </source>
</evidence>
<dbReference type="GO" id="GO:0004674">
    <property type="term" value="F:protein serine/threonine kinase activity"/>
    <property type="evidence" value="ECO:0007669"/>
    <property type="project" value="UniProtKB-KW"/>
</dbReference>
<dbReference type="Gene3D" id="1.10.510.10">
    <property type="entry name" value="Transferase(Phosphotransferase) domain 1"/>
    <property type="match status" value="1"/>
</dbReference>
<dbReference type="Pfam" id="PF00069">
    <property type="entry name" value="Pkinase"/>
    <property type="match status" value="1"/>
</dbReference>
<protein>
    <submittedName>
        <fullName evidence="8">Kinase C theta type-like, partial</fullName>
    </submittedName>
</protein>
<dbReference type="PROSITE" id="PS50011">
    <property type="entry name" value="PROTEIN_KINASE_DOM"/>
    <property type="match status" value="1"/>
</dbReference>
<keyword evidence="5" id="KW-0067">ATP-binding</keyword>
<evidence type="ECO:0000313" key="8">
    <source>
        <dbReference type="EMBL" id="CAH2329769.1"/>
    </source>
</evidence>
<comment type="caution">
    <text evidence="8">The sequence shown here is derived from an EMBL/GenBank/DDBJ whole genome shotgun (WGS) entry which is preliminary data.</text>
</comment>
<keyword evidence="3" id="KW-0547">Nucleotide-binding</keyword>
<dbReference type="SUPFAM" id="SSF56112">
    <property type="entry name" value="Protein kinase-like (PK-like)"/>
    <property type="match status" value="1"/>
</dbReference>
<dbReference type="AlphaFoldDB" id="A0AAD1TR38"/>
<feature type="region of interest" description="Disordered" evidence="6">
    <location>
        <begin position="116"/>
        <end position="140"/>
    </location>
</feature>
<keyword evidence="9" id="KW-1185">Reference proteome</keyword>
<keyword evidence="1" id="KW-0723">Serine/threonine-protein kinase</keyword>
<dbReference type="InterPro" id="IPR011009">
    <property type="entry name" value="Kinase-like_dom_sf"/>
</dbReference>
<evidence type="ECO:0000313" key="9">
    <source>
        <dbReference type="Proteomes" id="UP001295444"/>
    </source>
</evidence>
<keyword evidence="2" id="KW-0808">Transferase</keyword>
<keyword evidence="4 8" id="KW-0418">Kinase</keyword>
<evidence type="ECO:0000256" key="5">
    <source>
        <dbReference type="ARBA" id="ARBA00022840"/>
    </source>
</evidence>